<evidence type="ECO:0000256" key="1">
    <source>
        <dbReference type="SAM" id="Coils"/>
    </source>
</evidence>
<keyword evidence="1" id="KW-0175">Coiled coil</keyword>
<sequence>MARPKQISNEGVAAATTAMDHSENSGSDDDIVAEVQRPKATLQPKKGGAAEGSRLPTSKQVTKTTNGASKGSKGKGKATAEALDADAMDIDVLGGKKWINHTLSGSTNADIGSLRKENELLVEQNEQLRQALSEVMEAVKPSAREEALQAEIDSLNALLRRQQTLLELRNSEYTKSWLINRNPTEPADWVTVDWAEAQRDTAVAELTTQMNKMTARVEKAEKGRKDAEREGAEAQQQVAIVQRELDAEVANSKKLQAEIGRRPNVSQPAPVAGSSSLGKKAGPGALELEKKLELFEDLSSLSIISYVEAVEQPGNVKKVSYTCLLSVEDKEFPFKLVIWDERVAPVKGEETEHVVYSPGEPLDPDLDIGYLAQSFTFPRSQMHVFYQNMLNVLTDMGQEAQEEGEEGEEEEEEE</sequence>
<dbReference type="AlphaFoldDB" id="A0A0C2WTI1"/>
<name>A0A0C2WTI1_SERVB</name>
<organism evidence="3 4">
    <name type="scientific">Serendipita vermifera MAFF 305830</name>
    <dbReference type="NCBI Taxonomy" id="933852"/>
    <lineage>
        <taxon>Eukaryota</taxon>
        <taxon>Fungi</taxon>
        <taxon>Dikarya</taxon>
        <taxon>Basidiomycota</taxon>
        <taxon>Agaricomycotina</taxon>
        <taxon>Agaricomycetes</taxon>
        <taxon>Sebacinales</taxon>
        <taxon>Serendipitaceae</taxon>
        <taxon>Serendipita</taxon>
    </lineage>
</organism>
<keyword evidence="4" id="KW-1185">Reference proteome</keyword>
<dbReference type="Gene3D" id="3.90.1150.80">
    <property type="match status" value="1"/>
</dbReference>
<reference evidence="3 4" key="1">
    <citation type="submission" date="2014-04" db="EMBL/GenBank/DDBJ databases">
        <authorList>
            <consortium name="DOE Joint Genome Institute"/>
            <person name="Kuo A."/>
            <person name="Zuccaro A."/>
            <person name="Kohler A."/>
            <person name="Nagy L.G."/>
            <person name="Floudas D."/>
            <person name="Copeland A."/>
            <person name="Barry K.W."/>
            <person name="Cichocki N."/>
            <person name="Veneault-Fourrey C."/>
            <person name="LaButti K."/>
            <person name="Lindquist E.A."/>
            <person name="Lipzen A."/>
            <person name="Lundell T."/>
            <person name="Morin E."/>
            <person name="Murat C."/>
            <person name="Sun H."/>
            <person name="Tunlid A."/>
            <person name="Henrissat B."/>
            <person name="Grigoriev I.V."/>
            <person name="Hibbett D.S."/>
            <person name="Martin F."/>
            <person name="Nordberg H.P."/>
            <person name="Cantor M.N."/>
            <person name="Hua S.X."/>
        </authorList>
    </citation>
    <scope>NUCLEOTIDE SEQUENCE [LARGE SCALE GENOMIC DNA]</scope>
    <source>
        <strain evidence="3 4">MAFF 305830</strain>
    </source>
</reference>
<feature type="region of interest" description="Disordered" evidence="2">
    <location>
        <begin position="261"/>
        <end position="280"/>
    </location>
</feature>
<dbReference type="OrthoDB" id="3170674at2759"/>
<protein>
    <recommendedName>
        <fullName evidence="5">Monopolin complex subunit Csm1/Pcs1 C-terminal domain-containing protein</fullName>
    </recommendedName>
</protein>
<gene>
    <name evidence="3" type="ORF">M408DRAFT_333790</name>
</gene>
<proteinExistence type="predicted"/>
<dbReference type="STRING" id="933852.A0A0C2WTI1"/>
<dbReference type="CDD" id="cd23787">
    <property type="entry name" value="RWD_CSM1"/>
    <property type="match status" value="1"/>
</dbReference>
<evidence type="ECO:0000313" key="3">
    <source>
        <dbReference type="EMBL" id="KIM20822.1"/>
    </source>
</evidence>
<dbReference type="HOGENOM" id="CLU_664234_0_0_1"/>
<feature type="region of interest" description="Disordered" evidence="2">
    <location>
        <begin position="1"/>
        <end position="77"/>
    </location>
</feature>
<reference evidence="4" key="2">
    <citation type="submission" date="2015-01" db="EMBL/GenBank/DDBJ databases">
        <title>Evolutionary Origins and Diversification of the Mycorrhizal Mutualists.</title>
        <authorList>
            <consortium name="DOE Joint Genome Institute"/>
            <consortium name="Mycorrhizal Genomics Consortium"/>
            <person name="Kohler A."/>
            <person name="Kuo A."/>
            <person name="Nagy L.G."/>
            <person name="Floudas D."/>
            <person name="Copeland A."/>
            <person name="Barry K.W."/>
            <person name="Cichocki N."/>
            <person name="Veneault-Fourrey C."/>
            <person name="LaButti K."/>
            <person name="Lindquist E.A."/>
            <person name="Lipzen A."/>
            <person name="Lundell T."/>
            <person name="Morin E."/>
            <person name="Murat C."/>
            <person name="Riley R."/>
            <person name="Ohm R."/>
            <person name="Sun H."/>
            <person name="Tunlid A."/>
            <person name="Henrissat B."/>
            <person name="Grigoriev I.V."/>
            <person name="Hibbett D.S."/>
            <person name="Martin F."/>
        </authorList>
    </citation>
    <scope>NUCLEOTIDE SEQUENCE [LARGE SCALE GENOMIC DNA]</scope>
    <source>
        <strain evidence="4">MAFF 305830</strain>
    </source>
</reference>
<evidence type="ECO:0000313" key="4">
    <source>
        <dbReference type="Proteomes" id="UP000054097"/>
    </source>
</evidence>
<dbReference type="EMBL" id="KN824406">
    <property type="protein sequence ID" value="KIM20822.1"/>
    <property type="molecule type" value="Genomic_DNA"/>
</dbReference>
<dbReference type="InterPro" id="IPR038608">
    <property type="entry name" value="Csm1/Pcs1_C_sf"/>
</dbReference>
<evidence type="ECO:0008006" key="5">
    <source>
        <dbReference type="Google" id="ProtNLM"/>
    </source>
</evidence>
<feature type="coiled-coil region" evidence="1">
    <location>
        <begin position="203"/>
        <end position="258"/>
    </location>
</feature>
<accession>A0A0C2WTI1</accession>
<feature type="compositionally biased region" description="Low complexity" evidence="2">
    <location>
        <begin position="62"/>
        <end position="77"/>
    </location>
</feature>
<evidence type="ECO:0000256" key="2">
    <source>
        <dbReference type="SAM" id="MobiDB-lite"/>
    </source>
</evidence>
<dbReference type="Proteomes" id="UP000054097">
    <property type="component" value="Unassembled WGS sequence"/>
</dbReference>
<feature type="coiled-coil region" evidence="1">
    <location>
        <begin position="111"/>
        <end position="165"/>
    </location>
</feature>